<sequence length="157" mass="18518">MSNTWKSRPVKFGLKGEMRSRYRVQTEAKSAQSRDPAIDVQSDGTERNPVRRIPEVGDESSRDDRVYDDSVLDLNTYSQTMTMTQKIWHALVMLLHPRHRRERHYIEGLRVVFFSCTQQGVFKCGDADLNSFDRLAKRERMREWDDFIRNLNDNAYA</sequence>
<evidence type="ECO:0000313" key="2">
    <source>
        <dbReference type="EMBL" id="KLO10336.1"/>
    </source>
</evidence>
<accession>A0A0H2RZY4</accession>
<reference evidence="2 3" key="1">
    <citation type="submission" date="2015-04" db="EMBL/GenBank/DDBJ databases">
        <title>Complete genome sequence of Schizopora paradoxa KUC8140, a cosmopolitan wood degrader in East Asia.</title>
        <authorList>
            <consortium name="DOE Joint Genome Institute"/>
            <person name="Min B."/>
            <person name="Park H."/>
            <person name="Jang Y."/>
            <person name="Kim J.-J."/>
            <person name="Kim K.H."/>
            <person name="Pangilinan J."/>
            <person name="Lipzen A."/>
            <person name="Riley R."/>
            <person name="Grigoriev I.V."/>
            <person name="Spatafora J.W."/>
            <person name="Choi I.-G."/>
        </authorList>
    </citation>
    <scope>NUCLEOTIDE SEQUENCE [LARGE SCALE GENOMIC DNA]</scope>
    <source>
        <strain evidence="2 3">KUC8140</strain>
    </source>
</reference>
<dbReference type="InParanoid" id="A0A0H2RZY4"/>
<organism evidence="2 3">
    <name type="scientific">Schizopora paradoxa</name>
    <dbReference type="NCBI Taxonomy" id="27342"/>
    <lineage>
        <taxon>Eukaryota</taxon>
        <taxon>Fungi</taxon>
        <taxon>Dikarya</taxon>
        <taxon>Basidiomycota</taxon>
        <taxon>Agaricomycotina</taxon>
        <taxon>Agaricomycetes</taxon>
        <taxon>Hymenochaetales</taxon>
        <taxon>Schizoporaceae</taxon>
        <taxon>Schizopora</taxon>
    </lineage>
</organism>
<dbReference type="Proteomes" id="UP000053477">
    <property type="component" value="Unassembled WGS sequence"/>
</dbReference>
<feature type="region of interest" description="Disordered" evidence="1">
    <location>
        <begin position="23"/>
        <end position="63"/>
    </location>
</feature>
<dbReference type="EMBL" id="KQ086029">
    <property type="protein sequence ID" value="KLO10336.1"/>
    <property type="molecule type" value="Genomic_DNA"/>
</dbReference>
<evidence type="ECO:0000256" key="1">
    <source>
        <dbReference type="SAM" id="MobiDB-lite"/>
    </source>
</evidence>
<protein>
    <submittedName>
        <fullName evidence="2">Uncharacterized protein</fullName>
    </submittedName>
</protein>
<name>A0A0H2RZY4_9AGAM</name>
<evidence type="ECO:0000313" key="3">
    <source>
        <dbReference type="Proteomes" id="UP000053477"/>
    </source>
</evidence>
<feature type="compositionally biased region" description="Basic and acidic residues" evidence="1">
    <location>
        <begin position="44"/>
        <end position="63"/>
    </location>
</feature>
<gene>
    <name evidence="2" type="ORF">SCHPADRAFT_892434</name>
</gene>
<keyword evidence="3" id="KW-1185">Reference proteome</keyword>
<proteinExistence type="predicted"/>
<dbReference type="AlphaFoldDB" id="A0A0H2RZY4"/>